<organism evidence="8">
    <name type="scientific">Veillonella ratti</name>
    <dbReference type="NCBI Taxonomy" id="103892"/>
    <lineage>
        <taxon>Bacteria</taxon>
        <taxon>Bacillati</taxon>
        <taxon>Bacillota</taxon>
        <taxon>Negativicutes</taxon>
        <taxon>Veillonellales</taxon>
        <taxon>Veillonellaceae</taxon>
        <taxon>Veillonella</taxon>
    </lineage>
</organism>
<evidence type="ECO:0000256" key="4">
    <source>
        <dbReference type="ARBA" id="ARBA00022723"/>
    </source>
</evidence>
<evidence type="ECO:0000256" key="2">
    <source>
        <dbReference type="ARBA" id="ARBA00022485"/>
    </source>
</evidence>
<dbReference type="InterPro" id="IPR058240">
    <property type="entry name" value="rSAM_sf"/>
</dbReference>
<evidence type="ECO:0000256" key="6">
    <source>
        <dbReference type="ARBA" id="ARBA00023014"/>
    </source>
</evidence>
<dbReference type="InterPro" id="IPR013785">
    <property type="entry name" value="Aldolase_TIM"/>
</dbReference>
<dbReference type="InterPro" id="IPR012726">
    <property type="entry name" value="ThiH"/>
</dbReference>
<dbReference type="InterPro" id="IPR010722">
    <property type="entry name" value="BATS_dom"/>
</dbReference>
<feature type="domain" description="Biotin and thiamin synthesis-associated" evidence="7">
    <location>
        <begin position="298"/>
        <end position="404"/>
    </location>
</feature>
<dbReference type="Pfam" id="PF06968">
    <property type="entry name" value="BATS"/>
    <property type="match status" value="1"/>
</dbReference>
<proteinExistence type="predicted"/>
<accession>A0A6N3EM58</accession>
<sequence length="412" mass="46373">MNILPTPRHMMPPKLNGHIKTATPDDEAVLKNNIMAYTSSMDQLDMTRLNYVLNTKNSFSDKNFTAHHVEQALAKDTLEPEDFMALLSTAAAPYLEAMAQKAKTLTRARFGNNVQLFTPLYIANYCHNGCRYCGFNSKQTIKRAQLSMDDVKRELESIAQTGLQEILFLTGESESRSSIEYIAAALELAKPYFANIGIEIYPANQADYEILHQAGADFITVFQESYDLKAYEYYHPYGNKRSFPYRFYAQERALNSGFRGAGFAALLGLSNFRYDALATGLHVWSTQQAFPAAELSFSVPRLRPVNGELGHFNHLVSDRDFLQIMCAYRLFVPQAQITVSSRESKEFRNAVMNICATKVSAGVQVDVGGHSASNKHRSSDQFDISDTRSVAEMHDDIQKLGLQVVYHDHIRV</sequence>
<evidence type="ECO:0000313" key="8">
    <source>
        <dbReference type="EMBL" id="VYU39583.1"/>
    </source>
</evidence>
<evidence type="ECO:0000256" key="1">
    <source>
        <dbReference type="ARBA" id="ARBA00001966"/>
    </source>
</evidence>
<protein>
    <submittedName>
        <fullName evidence="8">2-iminoacetate synthase</fullName>
        <ecNumber evidence="8">4.1.99.19</ecNumber>
    </submittedName>
</protein>
<dbReference type="SFLD" id="SFLDG01081">
    <property type="entry name" value="cleavage_of_the_Ca-Cb_bond_in"/>
    <property type="match status" value="1"/>
</dbReference>
<dbReference type="InterPro" id="IPR007197">
    <property type="entry name" value="rSAM"/>
</dbReference>
<dbReference type="InterPro" id="IPR034428">
    <property type="entry name" value="ThiH/NoCL/HydG-like"/>
</dbReference>
<dbReference type="PANTHER" id="PTHR43583">
    <property type="entry name" value="2-IMINOACETATE SYNTHASE"/>
    <property type="match status" value="1"/>
</dbReference>
<keyword evidence="6" id="KW-0411">Iron-sulfur</keyword>
<dbReference type="GO" id="GO:0005506">
    <property type="term" value="F:iron ion binding"/>
    <property type="evidence" value="ECO:0007669"/>
    <property type="project" value="InterPro"/>
</dbReference>
<dbReference type="EC" id="4.1.99.19" evidence="8"/>
<dbReference type="RefSeq" id="WP_226974534.1">
    <property type="nucleotide sequence ID" value="NZ_CACRUX010000073.1"/>
</dbReference>
<dbReference type="Gene3D" id="3.20.20.70">
    <property type="entry name" value="Aldolase class I"/>
    <property type="match status" value="1"/>
</dbReference>
<dbReference type="NCBIfam" id="TIGR02351">
    <property type="entry name" value="thiH"/>
    <property type="match status" value="1"/>
</dbReference>
<dbReference type="Pfam" id="PF04055">
    <property type="entry name" value="Radical_SAM"/>
    <property type="match status" value="1"/>
</dbReference>
<dbReference type="GO" id="GO:0036355">
    <property type="term" value="F:2-iminoacetate synthase activity"/>
    <property type="evidence" value="ECO:0007669"/>
    <property type="project" value="UniProtKB-EC"/>
</dbReference>
<dbReference type="SUPFAM" id="SSF102114">
    <property type="entry name" value="Radical SAM enzymes"/>
    <property type="match status" value="1"/>
</dbReference>
<keyword evidence="5" id="KW-0408">Iron</keyword>
<evidence type="ECO:0000256" key="5">
    <source>
        <dbReference type="ARBA" id="ARBA00023004"/>
    </source>
</evidence>
<reference evidence="8" key="1">
    <citation type="submission" date="2019-11" db="EMBL/GenBank/DDBJ databases">
        <authorList>
            <person name="Feng L."/>
        </authorList>
    </citation>
    <scope>NUCLEOTIDE SEQUENCE</scope>
    <source>
        <strain evidence="8">VrattiLFYP33</strain>
    </source>
</reference>
<comment type="cofactor">
    <cofactor evidence="1">
        <name>[4Fe-4S] cluster</name>
        <dbReference type="ChEBI" id="CHEBI:49883"/>
    </cofactor>
</comment>
<dbReference type="SMART" id="SM00876">
    <property type="entry name" value="BATS"/>
    <property type="match status" value="1"/>
</dbReference>
<evidence type="ECO:0000256" key="3">
    <source>
        <dbReference type="ARBA" id="ARBA00022691"/>
    </source>
</evidence>
<gene>
    <name evidence="8" type="primary">thiH_2</name>
    <name evidence="8" type="ORF">VRLFYP33_01912</name>
</gene>
<dbReference type="EMBL" id="CACRUX010000073">
    <property type="protein sequence ID" value="VYU39583.1"/>
    <property type="molecule type" value="Genomic_DNA"/>
</dbReference>
<dbReference type="GO" id="GO:0051539">
    <property type="term" value="F:4 iron, 4 sulfur cluster binding"/>
    <property type="evidence" value="ECO:0007669"/>
    <property type="project" value="UniProtKB-KW"/>
</dbReference>
<dbReference type="SFLD" id="SFLDG01060">
    <property type="entry name" value="BATS_domain_containing"/>
    <property type="match status" value="1"/>
</dbReference>
<keyword evidence="4" id="KW-0479">Metal-binding</keyword>
<keyword evidence="3" id="KW-0949">S-adenosyl-L-methionine</keyword>
<dbReference type="PANTHER" id="PTHR43583:SF1">
    <property type="entry name" value="2-IMINOACETATE SYNTHASE"/>
    <property type="match status" value="1"/>
</dbReference>
<name>A0A6N3EM58_9FIRM</name>
<keyword evidence="8" id="KW-0456">Lyase</keyword>
<evidence type="ECO:0000259" key="7">
    <source>
        <dbReference type="SMART" id="SM00876"/>
    </source>
</evidence>
<keyword evidence="2" id="KW-0004">4Fe-4S</keyword>
<dbReference type="SFLD" id="SFLDS00029">
    <property type="entry name" value="Radical_SAM"/>
    <property type="match status" value="1"/>
</dbReference>
<dbReference type="AlphaFoldDB" id="A0A6N3EM58"/>
<dbReference type="SFLD" id="SFLDF00301">
    <property type="entry name" value="2-iminoacetate_synthase_(ThiH)"/>
    <property type="match status" value="1"/>
</dbReference>